<evidence type="ECO:0000313" key="8">
    <source>
        <dbReference type="Proteomes" id="UP000242662"/>
    </source>
</evidence>
<gene>
    <name evidence="7" type="ORF">SAMN05421737_10859</name>
</gene>
<feature type="domain" description="Malonyl-CoA:ACP transacylase (MAT)" evidence="6">
    <location>
        <begin position="7"/>
        <end position="302"/>
    </location>
</feature>
<dbReference type="GO" id="GO:0004314">
    <property type="term" value="F:[acyl-carrier-protein] S-malonyltransferase activity"/>
    <property type="evidence" value="ECO:0007669"/>
    <property type="project" value="UniProtKB-EC"/>
</dbReference>
<evidence type="ECO:0000256" key="5">
    <source>
        <dbReference type="PIRSR" id="PIRSR000446-1"/>
    </source>
</evidence>
<dbReference type="InterPro" id="IPR001227">
    <property type="entry name" value="Ac_transferase_dom_sf"/>
</dbReference>
<dbReference type="SMART" id="SM00827">
    <property type="entry name" value="PKS_AT"/>
    <property type="match status" value="1"/>
</dbReference>
<dbReference type="EC" id="2.3.1.39" evidence="4"/>
<keyword evidence="1 4" id="KW-0808">Transferase</keyword>
<dbReference type="GO" id="GO:0006633">
    <property type="term" value="P:fatty acid biosynthetic process"/>
    <property type="evidence" value="ECO:0007669"/>
    <property type="project" value="TreeGrafter"/>
</dbReference>
<evidence type="ECO:0000259" key="6">
    <source>
        <dbReference type="SMART" id="SM00827"/>
    </source>
</evidence>
<dbReference type="SUPFAM" id="SSF55048">
    <property type="entry name" value="Probable ACP-binding domain of malonyl-CoA ACP transacylase"/>
    <property type="match status" value="1"/>
</dbReference>
<accession>A0A1G6LAD7</accession>
<comment type="catalytic activity">
    <reaction evidence="3 4">
        <text>holo-[ACP] + malonyl-CoA = malonyl-[ACP] + CoA</text>
        <dbReference type="Rhea" id="RHEA:41792"/>
        <dbReference type="Rhea" id="RHEA-COMP:9623"/>
        <dbReference type="Rhea" id="RHEA-COMP:9685"/>
        <dbReference type="ChEBI" id="CHEBI:57287"/>
        <dbReference type="ChEBI" id="CHEBI:57384"/>
        <dbReference type="ChEBI" id="CHEBI:64479"/>
        <dbReference type="ChEBI" id="CHEBI:78449"/>
        <dbReference type="EC" id="2.3.1.39"/>
    </reaction>
</comment>
<dbReference type="RefSeq" id="WP_090776069.1">
    <property type="nucleotide sequence ID" value="NZ_FMYM01000008.1"/>
</dbReference>
<dbReference type="PANTHER" id="PTHR42681:SF1">
    <property type="entry name" value="MALONYL-COA-ACYL CARRIER PROTEIN TRANSACYLASE, MITOCHONDRIAL"/>
    <property type="match status" value="1"/>
</dbReference>
<feature type="active site" evidence="5">
    <location>
        <position position="201"/>
    </location>
</feature>
<comment type="similarity">
    <text evidence="4">Belongs to the fabD family.</text>
</comment>
<evidence type="ECO:0000256" key="1">
    <source>
        <dbReference type="ARBA" id="ARBA00022679"/>
    </source>
</evidence>
<dbReference type="InterPro" id="IPR016036">
    <property type="entry name" value="Malonyl_transacylase_ACP-bd"/>
</dbReference>
<dbReference type="SUPFAM" id="SSF52151">
    <property type="entry name" value="FabD/lysophospholipase-like"/>
    <property type="match status" value="1"/>
</dbReference>
<dbReference type="PIRSF" id="PIRSF000446">
    <property type="entry name" value="Mct"/>
    <property type="match status" value="1"/>
</dbReference>
<evidence type="ECO:0000256" key="3">
    <source>
        <dbReference type="ARBA" id="ARBA00048462"/>
    </source>
</evidence>
<dbReference type="AlphaFoldDB" id="A0A1G6LAD7"/>
<organism evidence="7 8">
    <name type="scientific">Shouchella lonarensis</name>
    <dbReference type="NCBI Taxonomy" id="1464122"/>
    <lineage>
        <taxon>Bacteria</taxon>
        <taxon>Bacillati</taxon>
        <taxon>Bacillota</taxon>
        <taxon>Bacilli</taxon>
        <taxon>Bacillales</taxon>
        <taxon>Bacillaceae</taxon>
        <taxon>Shouchella</taxon>
    </lineage>
</organism>
<dbReference type="InterPro" id="IPR004410">
    <property type="entry name" value="Malonyl_CoA-ACP_transAc_FabD"/>
</dbReference>
<dbReference type="InterPro" id="IPR024925">
    <property type="entry name" value="Malonyl_CoA-ACP_transAc"/>
</dbReference>
<sequence length="312" mass="33222">MTKRAFLFPGQGAQKVGMGQELFATEAEAQNLLHQADEILGLSLSAMILDGPEEDLKRTAYAQPALVTMSAAVLSLFQSAGIRADYVAGHSLGEYSALFASEAVSFQDTVRLVHERGKLMEQSVPNGRGTMAAVLGLEQATLESIVAQVSNGNEVVELANLNCPGQIVISGTKAAVEAAGEKAKEAGARRVMPLAVSGPFHSSLMKPAAEKFAQVLAETDVATLRTPLISNVSADVVTLPEVVRTQLVEQIYSPVRFEESIRRMIALGVDTFIEIGPGNVLTGLVRKIDRSMNAFSVQDKASFTKTMEALSS</sequence>
<dbReference type="OrthoDB" id="9805460at2"/>
<dbReference type="InterPro" id="IPR014043">
    <property type="entry name" value="Acyl_transferase_dom"/>
</dbReference>
<dbReference type="FunFam" id="3.30.70.250:FF:000001">
    <property type="entry name" value="Malonyl CoA-acyl carrier protein transacylase"/>
    <property type="match status" value="1"/>
</dbReference>
<proteinExistence type="inferred from homology"/>
<dbReference type="Pfam" id="PF00698">
    <property type="entry name" value="Acyl_transf_1"/>
    <property type="match status" value="1"/>
</dbReference>
<feature type="active site" evidence="5">
    <location>
        <position position="91"/>
    </location>
</feature>
<dbReference type="InterPro" id="IPR050858">
    <property type="entry name" value="Mal-CoA-ACP_Trans/PKS_FabD"/>
</dbReference>
<dbReference type="Gene3D" id="3.40.366.10">
    <property type="entry name" value="Malonyl-Coenzyme A Acyl Carrier Protein, domain 2"/>
    <property type="match status" value="1"/>
</dbReference>
<protein>
    <recommendedName>
        <fullName evidence="4">Malonyl CoA-acyl carrier protein transacylase</fullName>
        <ecNumber evidence="4">2.3.1.39</ecNumber>
    </recommendedName>
</protein>
<dbReference type="NCBIfam" id="TIGR00128">
    <property type="entry name" value="fabD"/>
    <property type="match status" value="1"/>
</dbReference>
<dbReference type="InterPro" id="IPR016035">
    <property type="entry name" value="Acyl_Trfase/lysoPLipase"/>
</dbReference>
<dbReference type="GO" id="GO:0005829">
    <property type="term" value="C:cytosol"/>
    <property type="evidence" value="ECO:0007669"/>
    <property type="project" value="TreeGrafter"/>
</dbReference>
<dbReference type="Proteomes" id="UP000242662">
    <property type="component" value="Unassembled WGS sequence"/>
</dbReference>
<dbReference type="PANTHER" id="PTHR42681">
    <property type="entry name" value="MALONYL-COA-ACYL CARRIER PROTEIN TRANSACYLASE, MITOCHONDRIAL"/>
    <property type="match status" value="1"/>
</dbReference>
<name>A0A1G6LAD7_9BACI</name>
<keyword evidence="8" id="KW-1185">Reference proteome</keyword>
<evidence type="ECO:0000313" key="7">
    <source>
        <dbReference type="EMBL" id="SDC40161.1"/>
    </source>
</evidence>
<dbReference type="Gene3D" id="3.30.70.250">
    <property type="entry name" value="Malonyl-CoA ACP transacylase, ACP-binding"/>
    <property type="match status" value="1"/>
</dbReference>
<reference evidence="8" key="1">
    <citation type="submission" date="2016-09" db="EMBL/GenBank/DDBJ databases">
        <authorList>
            <person name="Varghese N."/>
            <person name="Submissions S."/>
        </authorList>
    </citation>
    <scope>NUCLEOTIDE SEQUENCE [LARGE SCALE GENOMIC DNA]</scope>
    <source>
        <strain evidence="8">25nlg</strain>
    </source>
</reference>
<evidence type="ECO:0000256" key="4">
    <source>
        <dbReference type="PIRNR" id="PIRNR000446"/>
    </source>
</evidence>
<dbReference type="STRING" id="1464122.SAMN05421737_10859"/>
<keyword evidence="2 4" id="KW-0012">Acyltransferase</keyword>
<evidence type="ECO:0000256" key="2">
    <source>
        <dbReference type="ARBA" id="ARBA00023315"/>
    </source>
</evidence>
<dbReference type="EMBL" id="FMYM01000008">
    <property type="protein sequence ID" value="SDC40161.1"/>
    <property type="molecule type" value="Genomic_DNA"/>
</dbReference>